<dbReference type="SUPFAM" id="SSF56300">
    <property type="entry name" value="Metallo-dependent phosphatases"/>
    <property type="match status" value="1"/>
</dbReference>
<dbReference type="Proteomes" id="UP000053860">
    <property type="component" value="Unassembled WGS sequence"/>
</dbReference>
<reference evidence="4" key="1">
    <citation type="journal article" date="2015" name="MBio">
        <title>Genome-Resolved Metagenomic Analysis Reveals Roles for Candidate Phyla and Other Microbial Community Members in Biogeochemical Transformations in Oil Reservoirs.</title>
        <authorList>
            <person name="Hu P."/>
            <person name="Tom L."/>
            <person name="Singh A."/>
            <person name="Thomas B.C."/>
            <person name="Baker B.J."/>
            <person name="Piceno Y.M."/>
            <person name="Andersen G.L."/>
            <person name="Banfield J.F."/>
        </authorList>
    </citation>
    <scope>NUCLEOTIDE SEQUENCE [LARGE SCALE GENOMIC DNA]</scope>
</reference>
<comment type="similarity">
    <text evidence="1">Belongs to the metallophosphoesterase superfamily. YfcE family.</text>
</comment>
<evidence type="ECO:0000313" key="4">
    <source>
        <dbReference type="Proteomes" id="UP000053860"/>
    </source>
</evidence>
<dbReference type="STRING" id="1123008.GCA_000380985_03429"/>
<dbReference type="Gene3D" id="3.60.21.10">
    <property type="match status" value="1"/>
</dbReference>
<evidence type="ECO:0000256" key="1">
    <source>
        <dbReference type="ARBA" id="ARBA00008950"/>
    </source>
</evidence>
<evidence type="ECO:0000259" key="2">
    <source>
        <dbReference type="Pfam" id="PF12850"/>
    </source>
</evidence>
<accession>A0A101HG09</accession>
<sequence length="165" mass="19041">MKRIGLLSDTHGYWDNKYETYFAPCDEIWHAGDIGSLELAGRFEALKPFRAVYGNIDDYKTRIAYPQTLRFTLEKVDVLMTHIGGYPGRYDPSIRAELYARPPKLFVAGHSHMLKVMYDKKLECLHMNPGAAGKYGFHRVRTLLRFVLDEGDIRDLEVIEIGQQE</sequence>
<evidence type="ECO:0000313" key="3">
    <source>
        <dbReference type="EMBL" id="KUK75913.1"/>
    </source>
</evidence>
<dbReference type="AlphaFoldDB" id="A0A101HG09"/>
<dbReference type="PATRIC" id="fig|294710.3.peg.121"/>
<dbReference type="InterPro" id="IPR029052">
    <property type="entry name" value="Metallo-depent_PP-like"/>
</dbReference>
<protein>
    <recommendedName>
        <fullName evidence="2">Calcineurin-like phosphoesterase domain-containing protein</fullName>
    </recommendedName>
</protein>
<dbReference type="InterPro" id="IPR024654">
    <property type="entry name" value="Calcineurin-like_PHP_lpxH"/>
</dbReference>
<name>A0A101HG09_9BACT</name>
<feature type="domain" description="Calcineurin-like phosphoesterase" evidence="2">
    <location>
        <begin position="3"/>
        <end position="148"/>
    </location>
</feature>
<gene>
    <name evidence="3" type="ORF">XD92_1450</name>
</gene>
<proteinExistence type="inferred from homology"/>
<dbReference type="EMBL" id="LGGN01000340">
    <property type="protein sequence ID" value="KUK75913.1"/>
    <property type="molecule type" value="Genomic_DNA"/>
</dbReference>
<comment type="caution">
    <text evidence="3">The sequence shown here is derived from an EMBL/GenBank/DDBJ whole genome shotgun (WGS) entry which is preliminary data.</text>
</comment>
<dbReference type="Pfam" id="PF12850">
    <property type="entry name" value="Metallophos_2"/>
    <property type="match status" value="1"/>
</dbReference>
<organism evidence="3 4">
    <name type="scientific">Proteiniphilum acetatigenes</name>
    <dbReference type="NCBI Taxonomy" id="294710"/>
    <lineage>
        <taxon>Bacteria</taxon>
        <taxon>Pseudomonadati</taxon>
        <taxon>Bacteroidota</taxon>
        <taxon>Bacteroidia</taxon>
        <taxon>Bacteroidales</taxon>
        <taxon>Dysgonomonadaceae</taxon>
        <taxon>Proteiniphilum</taxon>
    </lineage>
</organism>